<protein>
    <submittedName>
        <fullName evidence="2">Oidioi.mRNA.OKI2018_I69.PAR.g9979.t1.cds</fullName>
    </submittedName>
</protein>
<dbReference type="Gene3D" id="3.40.50.300">
    <property type="entry name" value="P-loop containing nucleotide triphosphate hydrolases"/>
    <property type="match status" value="1"/>
</dbReference>
<proteinExistence type="predicted"/>
<evidence type="ECO:0000313" key="3">
    <source>
        <dbReference type="Proteomes" id="UP001158576"/>
    </source>
</evidence>
<reference evidence="2 3" key="1">
    <citation type="submission" date="2021-04" db="EMBL/GenBank/DDBJ databases">
        <authorList>
            <person name="Bliznina A."/>
        </authorList>
    </citation>
    <scope>NUCLEOTIDE SEQUENCE [LARGE SCALE GENOMIC DNA]</scope>
</reference>
<accession>A0ABN7RRU4</accession>
<dbReference type="SUPFAM" id="SSF52540">
    <property type="entry name" value="P-loop containing nucleoside triphosphate hydrolases"/>
    <property type="match status" value="1"/>
</dbReference>
<dbReference type="InterPro" id="IPR027417">
    <property type="entry name" value="P-loop_NTPase"/>
</dbReference>
<dbReference type="Proteomes" id="UP001158576">
    <property type="component" value="Chromosome PAR"/>
</dbReference>
<dbReference type="InterPro" id="IPR040632">
    <property type="entry name" value="Sulfotransfer_4"/>
</dbReference>
<feature type="coiled-coil region" evidence="1">
    <location>
        <begin position="374"/>
        <end position="411"/>
    </location>
</feature>
<organism evidence="2 3">
    <name type="scientific">Oikopleura dioica</name>
    <name type="common">Tunicate</name>
    <dbReference type="NCBI Taxonomy" id="34765"/>
    <lineage>
        <taxon>Eukaryota</taxon>
        <taxon>Metazoa</taxon>
        <taxon>Chordata</taxon>
        <taxon>Tunicata</taxon>
        <taxon>Appendicularia</taxon>
        <taxon>Copelata</taxon>
        <taxon>Oikopleuridae</taxon>
        <taxon>Oikopleura</taxon>
    </lineage>
</organism>
<sequence>MNAMLTQLGYKVCDAPEAVYRHWQDWEKIANGKDPNSVLMKLFGPGNKDGYTACVDLPHNAYWEQILKQFPNAKVILAIRDEDAWANSVHKHLQVERDTFKEMSWWRLHRGIYSWVFNHSSRAMGLYMDWIRPLLLGPESRDFVGENMDIHRLKYRMHNMYVMNTCPKDQLLIWKIEDGWEPICKFLEKPVPSCPLPHKNRLGGVIAELAENVNYKNISWDVFECPEINCTCFTESENPTSRAQSVSAPIPYEVYSTQPASVNTISPSYYSTNVQQDSQAAIIADLKILIGKLKHENQQLQAKERQLQLELSKSSDINKQLKAQNSDLSQKNASLEHENENFRKQKYSNESAFCKKCGETPIQPAVELHYENIHEELREKLIEQQAELDDLRLKNRERISENKRLSNLEEANSKN</sequence>
<gene>
    <name evidence="2" type="ORF">OKIOD_LOCUS1537</name>
</gene>
<keyword evidence="3" id="KW-1185">Reference proteome</keyword>
<dbReference type="EMBL" id="OU015568">
    <property type="protein sequence ID" value="CAG5081864.1"/>
    <property type="molecule type" value="Genomic_DNA"/>
</dbReference>
<dbReference type="PANTHER" id="PTHR36978">
    <property type="entry name" value="P-LOOP CONTAINING NUCLEOTIDE TRIPHOSPHATE HYDROLASE"/>
    <property type="match status" value="1"/>
</dbReference>
<evidence type="ECO:0000256" key="1">
    <source>
        <dbReference type="SAM" id="Coils"/>
    </source>
</evidence>
<name>A0ABN7RRU4_OIKDI</name>
<evidence type="ECO:0000313" key="2">
    <source>
        <dbReference type="EMBL" id="CAG5081864.1"/>
    </source>
</evidence>
<dbReference type="Pfam" id="PF17784">
    <property type="entry name" value="Sulfotransfer_4"/>
    <property type="match status" value="1"/>
</dbReference>
<dbReference type="PANTHER" id="PTHR36978:SF4">
    <property type="entry name" value="P-LOOP CONTAINING NUCLEOSIDE TRIPHOSPHATE HYDROLASE PROTEIN"/>
    <property type="match status" value="1"/>
</dbReference>
<feature type="coiled-coil region" evidence="1">
    <location>
        <begin position="283"/>
        <end position="345"/>
    </location>
</feature>
<keyword evidence="1" id="KW-0175">Coiled coil</keyword>